<dbReference type="AlphaFoldDB" id="A0A6L2JJR2"/>
<comment type="caution">
    <text evidence="1">The sequence shown here is derived from an EMBL/GenBank/DDBJ whole genome shotgun (WGS) entry which is preliminary data.</text>
</comment>
<keyword evidence="1" id="KW-0548">Nucleotidyltransferase</keyword>
<dbReference type="GO" id="GO:0003964">
    <property type="term" value="F:RNA-directed DNA polymerase activity"/>
    <property type="evidence" value="ECO:0007669"/>
    <property type="project" value="UniProtKB-KW"/>
</dbReference>
<keyword evidence="1" id="KW-0695">RNA-directed DNA polymerase</keyword>
<protein>
    <submittedName>
        <fullName evidence="1">Reverse transcriptase domain-containing protein</fullName>
    </submittedName>
</protein>
<accession>A0A6L2JJR2</accession>
<dbReference type="PANTHER" id="PTHR35046:SF23">
    <property type="entry name" value="NUCLEOTIDYLTRANSFERASE, RIBONUCLEASE H"/>
    <property type="match status" value="1"/>
</dbReference>
<keyword evidence="1" id="KW-0808">Transferase</keyword>
<evidence type="ECO:0000313" key="1">
    <source>
        <dbReference type="EMBL" id="GEU36817.1"/>
    </source>
</evidence>
<reference evidence="1" key="1">
    <citation type="journal article" date="2019" name="Sci. Rep.">
        <title>Draft genome of Tanacetum cinerariifolium, the natural source of mosquito coil.</title>
        <authorList>
            <person name="Yamashiro T."/>
            <person name="Shiraishi A."/>
            <person name="Satake H."/>
            <person name="Nakayama K."/>
        </authorList>
    </citation>
    <scope>NUCLEOTIDE SEQUENCE</scope>
</reference>
<gene>
    <name evidence="1" type="ORF">Tci_008795</name>
</gene>
<proteinExistence type="predicted"/>
<dbReference type="EMBL" id="BKCJ010000854">
    <property type="protein sequence ID" value="GEU36817.1"/>
    <property type="molecule type" value="Genomic_DNA"/>
</dbReference>
<organism evidence="1">
    <name type="scientific">Tanacetum cinerariifolium</name>
    <name type="common">Dalmatian daisy</name>
    <name type="synonym">Chrysanthemum cinerariifolium</name>
    <dbReference type="NCBI Taxonomy" id="118510"/>
    <lineage>
        <taxon>Eukaryota</taxon>
        <taxon>Viridiplantae</taxon>
        <taxon>Streptophyta</taxon>
        <taxon>Embryophyta</taxon>
        <taxon>Tracheophyta</taxon>
        <taxon>Spermatophyta</taxon>
        <taxon>Magnoliopsida</taxon>
        <taxon>eudicotyledons</taxon>
        <taxon>Gunneridae</taxon>
        <taxon>Pentapetalae</taxon>
        <taxon>asterids</taxon>
        <taxon>campanulids</taxon>
        <taxon>Asterales</taxon>
        <taxon>Asteraceae</taxon>
        <taxon>Asteroideae</taxon>
        <taxon>Anthemideae</taxon>
        <taxon>Anthemidinae</taxon>
        <taxon>Tanacetum</taxon>
    </lineage>
</organism>
<name>A0A6L2JJR2_TANCI</name>
<sequence length="280" mass="32666">MVLTHVLVEIASTITVDLSTEATRRQIQKRIRELELQRELTKETKSEPIIWDIGDEEEEYPFVNKYPSLQEHSMLVEEESCPVYDTDNEEESKVIYDTYGNDVDDSPKLKLLHTDQGDSLVIQQVLSVAPSKSIDDDLWRRNNIFRTKYNSKDKVCNMINDGGSCENAVSTYMVEKLALKTVDHPESYQFTWLKKRNAIRVSKRCLVEFSARRKYKDKVWCEVIPMDACHILLGFKKIKVRGRIIIMKGKLMQGIQMWMLRVQGTSKENSRTSFFRRGEE</sequence>
<dbReference type="PANTHER" id="PTHR35046">
    <property type="entry name" value="ZINC KNUCKLE (CCHC-TYPE) FAMILY PROTEIN"/>
    <property type="match status" value="1"/>
</dbReference>